<reference evidence="1 2" key="1">
    <citation type="submission" date="2023-07" db="EMBL/GenBank/DDBJ databases">
        <title>Sorghum-associated microbial communities from plants grown in Nebraska, USA.</title>
        <authorList>
            <person name="Schachtman D."/>
        </authorList>
    </citation>
    <scope>NUCLEOTIDE SEQUENCE [LARGE SCALE GENOMIC DNA]</scope>
    <source>
        <strain evidence="1 2">3773</strain>
    </source>
</reference>
<evidence type="ECO:0000313" key="2">
    <source>
        <dbReference type="Proteomes" id="UP001255185"/>
    </source>
</evidence>
<dbReference type="EMBL" id="JAVDVI010000009">
    <property type="protein sequence ID" value="MDR6968221.1"/>
    <property type="molecule type" value="Genomic_DNA"/>
</dbReference>
<gene>
    <name evidence="1" type="ORF">J2X31_002238</name>
</gene>
<keyword evidence="2" id="KW-1185">Reference proteome</keyword>
<evidence type="ECO:0000313" key="1">
    <source>
        <dbReference type="EMBL" id="MDR6968221.1"/>
    </source>
</evidence>
<dbReference type="Proteomes" id="UP001255185">
    <property type="component" value="Unassembled WGS sequence"/>
</dbReference>
<dbReference type="RefSeq" id="WP_310026720.1">
    <property type="nucleotide sequence ID" value="NZ_JAVDVI010000009.1"/>
</dbReference>
<organism evidence="1 2">
    <name type="scientific">Flavobacterium arsenatis</name>
    <dbReference type="NCBI Taxonomy" id="1484332"/>
    <lineage>
        <taxon>Bacteria</taxon>
        <taxon>Pseudomonadati</taxon>
        <taxon>Bacteroidota</taxon>
        <taxon>Flavobacteriia</taxon>
        <taxon>Flavobacteriales</taxon>
        <taxon>Flavobacteriaceae</taxon>
        <taxon>Flavobacterium</taxon>
    </lineage>
</organism>
<protein>
    <recommendedName>
        <fullName evidence="3">Carboxypeptidase regulatory-like domain-containing protein</fullName>
    </recommendedName>
</protein>
<proteinExistence type="predicted"/>
<evidence type="ECO:0008006" key="3">
    <source>
        <dbReference type="Google" id="ProtNLM"/>
    </source>
</evidence>
<name>A0ABU1TQH3_9FLAO</name>
<accession>A0ABU1TQH3</accession>
<sequence>MPTILNKINFKMKRIICLLIVLLSLSCEIQYEGKRRFIAETTVVDQDGNPLEGIKIEVDAGDDNISNQNTDKNGYSIQIFPSRSRRGTFSVSINPDRNIYQNKVISNIEESDFEDYKLNLGSIMLFKNEDITSFRINLNQVSENVILESLEINAISIEEFVNYNEDDEEEGYYYPETYYNILKNQTFTIFYSLRHYGTHPSTLTEYSVNVSIGNDPLIYELEF</sequence>
<comment type="caution">
    <text evidence="1">The sequence shown here is derived from an EMBL/GenBank/DDBJ whole genome shotgun (WGS) entry which is preliminary data.</text>
</comment>
<dbReference type="PROSITE" id="PS51257">
    <property type="entry name" value="PROKAR_LIPOPROTEIN"/>
    <property type="match status" value="1"/>
</dbReference>